<dbReference type="EMBL" id="REGN01008718">
    <property type="protein sequence ID" value="RNA02903.1"/>
    <property type="molecule type" value="Genomic_DNA"/>
</dbReference>
<feature type="non-terminal residue" evidence="1">
    <location>
        <position position="66"/>
    </location>
</feature>
<dbReference type="Proteomes" id="UP000276133">
    <property type="component" value="Unassembled WGS sequence"/>
</dbReference>
<reference evidence="1 2" key="1">
    <citation type="journal article" date="2018" name="Sci. Rep.">
        <title>Genomic signatures of local adaptation to the degree of environmental predictability in rotifers.</title>
        <authorList>
            <person name="Franch-Gras L."/>
            <person name="Hahn C."/>
            <person name="Garcia-Roger E.M."/>
            <person name="Carmona M.J."/>
            <person name="Serra M."/>
            <person name="Gomez A."/>
        </authorList>
    </citation>
    <scope>NUCLEOTIDE SEQUENCE [LARGE SCALE GENOMIC DNA]</scope>
    <source>
        <strain evidence="1">HYR1</strain>
    </source>
</reference>
<evidence type="ECO:0000313" key="2">
    <source>
        <dbReference type="Proteomes" id="UP000276133"/>
    </source>
</evidence>
<sequence>MTGKNGLTVAENWAEIYLINLYYMTLIDTKKLNVLKSIINDFDSSKKTFFKTKKNQTFFKKKNQCL</sequence>
<evidence type="ECO:0000313" key="1">
    <source>
        <dbReference type="EMBL" id="RNA02903.1"/>
    </source>
</evidence>
<dbReference type="AlphaFoldDB" id="A0A3M7PV65"/>
<gene>
    <name evidence="1" type="ORF">BpHYR1_016600</name>
</gene>
<name>A0A3M7PV65_BRAPC</name>
<protein>
    <submittedName>
        <fullName evidence="1">Uncharacterized protein</fullName>
    </submittedName>
</protein>
<accession>A0A3M7PV65</accession>
<comment type="caution">
    <text evidence="1">The sequence shown here is derived from an EMBL/GenBank/DDBJ whole genome shotgun (WGS) entry which is preliminary data.</text>
</comment>
<organism evidence="1 2">
    <name type="scientific">Brachionus plicatilis</name>
    <name type="common">Marine rotifer</name>
    <name type="synonym">Brachionus muelleri</name>
    <dbReference type="NCBI Taxonomy" id="10195"/>
    <lineage>
        <taxon>Eukaryota</taxon>
        <taxon>Metazoa</taxon>
        <taxon>Spiralia</taxon>
        <taxon>Gnathifera</taxon>
        <taxon>Rotifera</taxon>
        <taxon>Eurotatoria</taxon>
        <taxon>Monogononta</taxon>
        <taxon>Pseudotrocha</taxon>
        <taxon>Ploima</taxon>
        <taxon>Brachionidae</taxon>
        <taxon>Brachionus</taxon>
    </lineage>
</organism>
<keyword evidence="2" id="KW-1185">Reference proteome</keyword>
<proteinExistence type="predicted"/>